<gene>
    <name evidence="1" type="ORF">METZ01_LOCUS369161</name>
</gene>
<reference evidence="1" key="1">
    <citation type="submission" date="2018-05" db="EMBL/GenBank/DDBJ databases">
        <authorList>
            <person name="Lanie J.A."/>
            <person name="Ng W.-L."/>
            <person name="Kazmierczak K.M."/>
            <person name="Andrzejewski T.M."/>
            <person name="Davidsen T.M."/>
            <person name="Wayne K.J."/>
            <person name="Tettelin H."/>
            <person name="Glass J.I."/>
            <person name="Rusch D."/>
            <person name="Podicherti R."/>
            <person name="Tsui H.-C.T."/>
            <person name="Winkler M.E."/>
        </authorList>
    </citation>
    <scope>NUCLEOTIDE SEQUENCE</scope>
</reference>
<sequence length="24" mass="2437">AGDQLELASLTNQGYTVAGLSGRD</sequence>
<accession>A0A382T4A6</accession>
<evidence type="ECO:0000313" key="1">
    <source>
        <dbReference type="EMBL" id="SVD16307.1"/>
    </source>
</evidence>
<dbReference type="AlphaFoldDB" id="A0A382T4A6"/>
<name>A0A382T4A6_9ZZZZ</name>
<protein>
    <submittedName>
        <fullName evidence="1">Uncharacterized protein</fullName>
    </submittedName>
</protein>
<feature type="non-terminal residue" evidence="1">
    <location>
        <position position="1"/>
    </location>
</feature>
<proteinExistence type="predicted"/>
<dbReference type="EMBL" id="UINC01133397">
    <property type="protein sequence ID" value="SVD16307.1"/>
    <property type="molecule type" value="Genomic_DNA"/>
</dbReference>
<organism evidence="1">
    <name type="scientific">marine metagenome</name>
    <dbReference type="NCBI Taxonomy" id="408172"/>
    <lineage>
        <taxon>unclassified sequences</taxon>
        <taxon>metagenomes</taxon>
        <taxon>ecological metagenomes</taxon>
    </lineage>
</organism>